<dbReference type="EMBL" id="FOIB01000015">
    <property type="protein sequence ID" value="SEU40599.1"/>
    <property type="molecule type" value="Genomic_DNA"/>
</dbReference>
<keyword evidence="3" id="KW-1185">Reference proteome</keyword>
<protein>
    <recommendedName>
        <fullName evidence="5">Lipoprotein</fullName>
    </recommendedName>
</protein>
<reference evidence="1 4" key="2">
    <citation type="submission" date="2019-07" db="EMBL/GenBank/DDBJ databases">
        <title>Whole genome shotgun sequence of Myxococcus fulvus NBRC 100333.</title>
        <authorList>
            <person name="Hosoyama A."/>
            <person name="Uohara A."/>
            <person name="Ohji S."/>
            <person name="Ichikawa N."/>
        </authorList>
    </citation>
    <scope>NUCLEOTIDE SEQUENCE [LARGE SCALE GENOMIC DNA]</scope>
    <source>
        <strain evidence="1 4">NBRC 100333</strain>
    </source>
</reference>
<dbReference type="PROSITE" id="PS51257">
    <property type="entry name" value="PROKAR_LIPOPROTEIN"/>
    <property type="match status" value="1"/>
</dbReference>
<evidence type="ECO:0008006" key="5">
    <source>
        <dbReference type="Google" id="ProtNLM"/>
    </source>
</evidence>
<evidence type="ECO:0000313" key="1">
    <source>
        <dbReference type="EMBL" id="GEN11817.1"/>
    </source>
</evidence>
<accession>A0A511TCE8</accession>
<reference evidence="2 3" key="1">
    <citation type="submission" date="2016-10" db="EMBL/GenBank/DDBJ databases">
        <authorList>
            <person name="Varghese N."/>
            <person name="Submissions S."/>
        </authorList>
    </citation>
    <scope>NUCLEOTIDE SEQUENCE [LARGE SCALE GENOMIC DNA]</scope>
    <source>
        <strain evidence="2 3">DSM 16525</strain>
    </source>
</reference>
<gene>
    <name evidence="1" type="ORF">MFU01_68540</name>
    <name evidence="2" type="ORF">SAMN05443572_115179</name>
</gene>
<dbReference type="RefSeq" id="WP_143097496.1">
    <property type="nucleotide sequence ID" value="NZ_BJXR01000049.1"/>
</dbReference>
<proteinExistence type="predicted"/>
<dbReference type="EMBL" id="BJXR01000049">
    <property type="protein sequence ID" value="GEN11817.1"/>
    <property type="molecule type" value="Genomic_DNA"/>
</dbReference>
<organism evidence="1 4">
    <name type="scientific">Myxococcus fulvus</name>
    <dbReference type="NCBI Taxonomy" id="33"/>
    <lineage>
        <taxon>Bacteria</taxon>
        <taxon>Pseudomonadati</taxon>
        <taxon>Myxococcota</taxon>
        <taxon>Myxococcia</taxon>
        <taxon>Myxococcales</taxon>
        <taxon>Cystobacterineae</taxon>
        <taxon>Myxococcaceae</taxon>
        <taxon>Myxococcus</taxon>
    </lineage>
</organism>
<sequence>MRAGIIGAVFAAALSMGCGGAEGLAEEPDELGQVESAALSRVCGFQNYDVTFYADAARTTVVGTGYCMCGSSLEVEGSMSDYYVKRSRPNCVILP</sequence>
<evidence type="ECO:0000313" key="3">
    <source>
        <dbReference type="Proteomes" id="UP000183760"/>
    </source>
</evidence>
<comment type="caution">
    <text evidence="1">The sequence shown here is derived from an EMBL/GenBank/DDBJ whole genome shotgun (WGS) entry which is preliminary data.</text>
</comment>
<evidence type="ECO:0000313" key="4">
    <source>
        <dbReference type="Proteomes" id="UP000321514"/>
    </source>
</evidence>
<name>A0A511TCE8_MYXFU</name>
<dbReference type="Proteomes" id="UP000183760">
    <property type="component" value="Unassembled WGS sequence"/>
</dbReference>
<dbReference type="Proteomes" id="UP000321514">
    <property type="component" value="Unassembled WGS sequence"/>
</dbReference>
<dbReference type="AlphaFoldDB" id="A0A511TCE8"/>
<evidence type="ECO:0000313" key="2">
    <source>
        <dbReference type="EMBL" id="SEU40599.1"/>
    </source>
</evidence>